<name>G4NRS5_BACS4</name>
<evidence type="ECO:0000313" key="2">
    <source>
        <dbReference type="Proteomes" id="UP000002651"/>
    </source>
</evidence>
<dbReference type="EMBL" id="CP002905">
    <property type="protein sequence ID" value="AEP85985.1"/>
    <property type="molecule type" value="Genomic_DNA"/>
</dbReference>
<evidence type="ECO:0000313" key="1">
    <source>
        <dbReference type="EMBL" id="AEP85985.1"/>
    </source>
</evidence>
<organism evidence="1 2">
    <name type="scientific">Bacillus spizizenii (strain DSM 15029 / JCM 12233 / NBRC 101239 / NRRL B-23049 / TU-B-10)</name>
    <name type="common">Bacillus subtilis subsp. spizizenii</name>
    <dbReference type="NCBI Taxonomy" id="1052585"/>
    <lineage>
        <taxon>Bacteria</taxon>
        <taxon>Bacillati</taxon>
        <taxon>Bacillota</taxon>
        <taxon>Bacilli</taxon>
        <taxon>Bacillales</taxon>
        <taxon>Bacillaceae</taxon>
        <taxon>Bacillus</taxon>
    </lineage>
</organism>
<sequence>MLLSPGKFLSKKILQMTCMCFREINGYYCDIFSMHADKSILKNKLYRKFY</sequence>
<proteinExistence type="predicted"/>
<keyword evidence="2" id="KW-1185">Reference proteome</keyword>
<dbReference type="STRING" id="1052585.GYO_1330"/>
<dbReference type="HOGENOM" id="CLU_3095768_0_0_9"/>
<dbReference type="Proteomes" id="UP000002651">
    <property type="component" value="Chromosome"/>
</dbReference>
<protein>
    <submittedName>
        <fullName evidence="1">Uncharacterized protein</fullName>
    </submittedName>
</protein>
<accession>G4NRS5</accession>
<gene>
    <name evidence="1" type="ordered locus">GYO_1330</name>
</gene>
<reference evidence="1 2" key="1">
    <citation type="journal article" date="2012" name="J. Bacteriol.">
        <title>Whole-genome sequences of Bacillus subtilis and close relatives.</title>
        <authorList>
            <person name="Earl A.M."/>
            <person name="Eppinger M."/>
            <person name="Fricke W.F."/>
            <person name="Rosovitz M.J."/>
            <person name="Rasko D.A."/>
            <person name="Daugherty S."/>
            <person name="Losick R."/>
            <person name="Kolter R."/>
            <person name="Ravel J."/>
        </authorList>
    </citation>
    <scope>NUCLEOTIDE SEQUENCE [LARGE SCALE GENOMIC DNA]</scope>
    <source>
        <strain evidence="2">DSM 15029 / JCM 12233 / NBRC 101239 / NRRL B-23049 / TU-B-10</strain>
    </source>
</reference>
<dbReference type="AlphaFoldDB" id="G4NRS5"/>
<dbReference type="KEGG" id="bst:GYO_1330"/>